<evidence type="ECO:0000313" key="3">
    <source>
        <dbReference type="Proteomes" id="UP000001940"/>
    </source>
</evidence>
<sequence>MRIWNRIRCISTIRKNPTCQDVKAPLVSSQVFDPDVWSWNSAPESSLDLPIDSSPNFSMPPATSSETEFAENEESTSSSDDKKKRSEVIEENRSDGHAPIKSALSILMRSLQKSSSMTTSLSDIDVTLFNFHSTKFAERLLNRNVSSVVIVESSHVFSKNAKKFASEFSNVSAYRADIYTLMGVGRKKTAQFPRKMMFADFGKNETPEQYENIHPLTLTSAESSSNSEHLHAKFRRPHLLGVLPTPTIQRTILDSMIQHVLLHHSGNDEDTIFRYGDTNLLTFLGSGILAQYTCSTDNRLNFLSHQHRRHSALFNKLFEVKMLQTRQSEDPETAEIPIGHPPTSFHPLLPTAKKITHEKKLSDVNLTNGLQYPVQILPQKHLKIGGNEVTTENGMGRMLVDYACFMTQIGRQPNAKAVDQVVRLLWPESALSIPADILGDHKIGQLPNDHLDVIFQHVHEELHNTSIAKTYCNELKIKRAI</sequence>
<dbReference type="WormBase" id="C50E3.5">
    <property type="protein sequence ID" value="CE30738"/>
    <property type="gene ID" value="WBGene00016816"/>
</dbReference>
<dbReference type="InParanoid" id="Q22924"/>
<dbReference type="IntAct" id="Q22924">
    <property type="interactions" value="2"/>
</dbReference>
<evidence type="ECO:0000313" key="4">
    <source>
        <dbReference type="WormBase" id="C50E3.5"/>
    </source>
</evidence>
<dbReference type="eggNOG" id="ENOG502SCJY">
    <property type="taxonomic scope" value="Eukaryota"/>
</dbReference>
<accession>Q22926</accession>
<feature type="region of interest" description="Disordered" evidence="1">
    <location>
        <begin position="50"/>
        <end position="95"/>
    </location>
</feature>
<dbReference type="STRING" id="6239.C50E3.5.1"/>
<accession>Q22924</accession>
<dbReference type="KEGG" id="cel:CELE_C50E3.5"/>
<dbReference type="AGR" id="WB:WBGene00016816"/>
<dbReference type="PeptideAtlas" id="Q22924"/>
<dbReference type="FunCoup" id="Q22924">
    <property type="interactions" value="404"/>
</dbReference>
<dbReference type="AlphaFoldDB" id="Q22924"/>
<evidence type="ECO:0000256" key="1">
    <source>
        <dbReference type="SAM" id="MobiDB-lite"/>
    </source>
</evidence>
<dbReference type="UCSC" id="C50E3.5">
    <property type="organism name" value="c. elegans"/>
</dbReference>
<gene>
    <name evidence="2 4" type="ORF">C50E3.5</name>
    <name evidence="2" type="ORF">CELE_C50E3.5</name>
</gene>
<dbReference type="GeneID" id="183656"/>
<proteinExistence type="evidence at protein level"/>
<dbReference type="CTD" id="183656"/>
<dbReference type="HOGENOM" id="CLU_047305_0_0_1"/>
<dbReference type="OrthoDB" id="5844431at2759"/>
<dbReference type="OMA" id="NDDFTHI"/>
<dbReference type="PaxDb" id="6239-C50E3.5"/>
<dbReference type="RefSeq" id="NP_504957.2">
    <property type="nucleotide sequence ID" value="NM_072556.4"/>
</dbReference>
<evidence type="ECO:0000313" key="2">
    <source>
        <dbReference type="EMBL" id="CCD67742.1"/>
    </source>
</evidence>
<evidence type="ECO:0007829" key="5">
    <source>
        <dbReference type="PeptideAtlas" id="Q22924"/>
    </source>
</evidence>
<organism evidence="2 3">
    <name type="scientific">Caenorhabditis elegans</name>
    <dbReference type="NCBI Taxonomy" id="6239"/>
    <lineage>
        <taxon>Eukaryota</taxon>
        <taxon>Metazoa</taxon>
        <taxon>Ecdysozoa</taxon>
        <taxon>Nematoda</taxon>
        <taxon>Chromadorea</taxon>
        <taxon>Rhabditida</taxon>
        <taxon>Rhabditina</taxon>
        <taxon>Rhabditomorpha</taxon>
        <taxon>Rhabditoidea</taxon>
        <taxon>Rhabditidae</taxon>
        <taxon>Peloderinae</taxon>
        <taxon>Caenorhabditis</taxon>
    </lineage>
</organism>
<name>Q22924_CAEEL</name>
<keyword evidence="3" id="KW-1185">Reference proteome</keyword>
<feature type="compositionally biased region" description="Polar residues" evidence="1">
    <location>
        <begin position="53"/>
        <end position="67"/>
    </location>
</feature>
<dbReference type="Bgee" id="WBGene00016816">
    <property type="expression patterns" value="Expressed in germ line (C elegans) and 4 other cell types or tissues"/>
</dbReference>
<dbReference type="PIR" id="T29672">
    <property type="entry name" value="T29672"/>
</dbReference>
<keyword evidence="5" id="KW-1267">Proteomics identification</keyword>
<dbReference type="EMBL" id="BX284605">
    <property type="protein sequence ID" value="CCD67742.1"/>
    <property type="molecule type" value="Genomic_DNA"/>
</dbReference>
<protein>
    <submittedName>
        <fullName evidence="2">SpoU_methylase domain-containing protein</fullName>
    </submittedName>
</protein>
<reference evidence="2 3" key="1">
    <citation type="journal article" date="1998" name="Science">
        <title>Genome sequence of the nematode C. elegans: a platform for investigating biology.</title>
        <authorList>
            <consortium name="The C. elegans sequencing consortium"/>
            <person name="Sulson J.E."/>
            <person name="Waterston R."/>
        </authorList>
    </citation>
    <scope>NUCLEOTIDE SEQUENCE [LARGE SCALE GENOMIC DNA]</scope>
    <source>
        <strain evidence="2 3">Bristol N2</strain>
    </source>
</reference>
<dbReference type="Proteomes" id="UP000001940">
    <property type="component" value="Chromosome V"/>
</dbReference>
<feature type="compositionally biased region" description="Basic and acidic residues" evidence="1">
    <location>
        <begin position="79"/>
        <end position="95"/>
    </location>
</feature>